<dbReference type="Pfam" id="PF02463">
    <property type="entry name" value="SMC_N"/>
    <property type="match status" value="1"/>
</dbReference>
<organism evidence="11">
    <name type="scientific">hydrothermal vent metagenome</name>
    <dbReference type="NCBI Taxonomy" id="652676"/>
    <lineage>
        <taxon>unclassified sequences</taxon>
        <taxon>metagenomes</taxon>
        <taxon>ecological metagenomes</taxon>
    </lineage>
</organism>
<dbReference type="NCBIfam" id="NF008121">
    <property type="entry name" value="PRK10869.1"/>
    <property type="match status" value="1"/>
</dbReference>
<name>A0A3B0WHU5_9ZZZZ</name>
<dbReference type="SUPFAM" id="SSF52540">
    <property type="entry name" value="P-loop containing nucleoside triphosphate hydrolases"/>
    <property type="match status" value="2"/>
</dbReference>
<keyword evidence="7" id="KW-0234">DNA repair</keyword>
<gene>
    <name evidence="11" type="ORF">MNBD_GAMMA06-2086</name>
</gene>
<dbReference type="GO" id="GO:0006281">
    <property type="term" value="P:DNA repair"/>
    <property type="evidence" value="ECO:0007669"/>
    <property type="project" value="UniProtKB-KW"/>
</dbReference>
<dbReference type="PIRSF" id="PIRSF003128">
    <property type="entry name" value="RecN"/>
    <property type="match status" value="1"/>
</dbReference>
<evidence type="ECO:0000256" key="7">
    <source>
        <dbReference type="ARBA" id="ARBA00023204"/>
    </source>
</evidence>
<sequence length="562" mass="63001">MLKHLYIRNFAIIDELELDFNFGMTALTGETGAGKSILLGALNLVLGDRADNDSIKQGAEFAEIVAEFDIQKLADVSTWLVSQELNADEECILRRRIAKDGRSRAYVNGTPVNLQIIRELAEMLIDIHGQHEHQSIMKSAVQRQLLDDYANHSPLLETVSNLYVELKLVEDQLLHLQQSSNKQNDRLDLLRFQTQELDALALEENEYQTLNNQHKRLANADKLQSTVEQALFRLSEDENTNTQSTISSIINSLTDINELDKNLSPVSEMLNEALVQIDESVSLLQSYADNIELDSSQLAKTEQRIQSILDLARKHRIEAEELQSLHEKLQKELNDIDHVDERLNELSKEQKQLEKKYIKACGKLTYSRKKAIVELNKKITQSMQTLGMNGGKFEITVEAATVTRAAFGLDQIDFTVTANTGQPCKSIARVASGGELARISLAIQMIIANSSKISSLIFDEVDSGVGGGIAEIVGQQLRILSQYNTNCDSQVICITHLPQVASQAHHHLRVEKQTEKKQTTSQVVTLDKEQRRQEIARMLSGVDITEQSLAHADEMLERAQGI</sequence>
<keyword evidence="5" id="KW-0227">DNA damage</keyword>
<dbReference type="NCBIfam" id="TIGR00634">
    <property type="entry name" value="recN"/>
    <property type="match status" value="1"/>
</dbReference>
<evidence type="ECO:0000256" key="5">
    <source>
        <dbReference type="ARBA" id="ARBA00022763"/>
    </source>
</evidence>
<protein>
    <recommendedName>
        <fullName evidence="3">DNA repair protein RecN</fullName>
    </recommendedName>
    <alternativeName>
        <fullName evidence="8">Recombination protein N</fullName>
    </alternativeName>
</protein>
<dbReference type="InterPro" id="IPR003395">
    <property type="entry name" value="RecF/RecN/SMC_N"/>
</dbReference>
<evidence type="ECO:0000256" key="6">
    <source>
        <dbReference type="ARBA" id="ARBA00022840"/>
    </source>
</evidence>
<evidence type="ECO:0000256" key="3">
    <source>
        <dbReference type="ARBA" id="ARBA00021315"/>
    </source>
</evidence>
<dbReference type="AlphaFoldDB" id="A0A3B0WHU5"/>
<dbReference type="InterPro" id="IPR027417">
    <property type="entry name" value="P-loop_NTPase"/>
</dbReference>
<accession>A0A3B0WHU5</accession>
<evidence type="ECO:0000259" key="10">
    <source>
        <dbReference type="Pfam" id="PF02463"/>
    </source>
</evidence>
<dbReference type="PANTHER" id="PTHR11059:SF0">
    <property type="entry name" value="DNA REPAIR PROTEIN RECN"/>
    <property type="match status" value="1"/>
</dbReference>
<evidence type="ECO:0000256" key="8">
    <source>
        <dbReference type="ARBA" id="ARBA00033408"/>
    </source>
</evidence>
<dbReference type="Gene3D" id="3.40.50.300">
    <property type="entry name" value="P-loop containing nucleotide triphosphate hydrolases"/>
    <property type="match status" value="2"/>
</dbReference>
<keyword evidence="9" id="KW-0175">Coiled coil</keyword>
<evidence type="ECO:0000256" key="4">
    <source>
        <dbReference type="ARBA" id="ARBA00022741"/>
    </source>
</evidence>
<reference evidence="11" key="1">
    <citation type="submission" date="2018-06" db="EMBL/GenBank/DDBJ databases">
        <authorList>
            <person name="Zhirakovskaya E."/>
        </authorList>
    </citation>
    <scope>NUCLEOTIDE SEQUENCE</scope>
</reference>
<dbReference type="InterPro" id="IPR004604">
    <property type="entry name" value="DNA_recomb/repair_RecN"/>
</dbReference>
<dbReference type="CDD" id="cd03241">
    <property type="entry name" value="ABC_RecN"/>
    <property type="match status" value="2"/>
</dbReference>
<feature type="domain" description="RecF/RecN/SMC N-terminal" evidence="10">
    <location>
        <begin position="1"/>
        <end position="517"/>
    </location>
</feature>
<dbReference type="GO" id="GO:0009432">
    <property type="term" value="P:SOS response"/>
    <property type="evidence" value="ECO:0007669"/>
    <property type="project" value="TreeGrafter"/>
</dbReference>
<comment type="similarity">
    <text evidence="2">Belongs to the RecN family.</text>
</comment>
<dbReference type="GO" id="GO:0043590">
    <property type="term" value="C:bacterial nucleoid"/>
    <property type="evidence" value="ECO:0007669"/>
    <property type="project" value="TreeGrafter"/>
</dbReference>
<dbReference type="PANTHER" id="PTHR11059">
    <property type="entry name" value="DNA REPAIR PROTEIN RECN"/>
    <property type="match status" value="1"/>
</dbReference>
<dbReference type="GO" id="GO:0006310">
    <property type="term" value="P:DNA recombination"/>
    <property type="evidence" value="ECO:0007669"/>
    <property type="project" value="InterPro"/>
</dbReference>
<dbReference type="GO" id="GO:0005524">
    <property type="term" value="F:ATP binding"/>
    <property type="evidence" value="ECO:0007669"/>
    <property type="project" value="UniProtKB-KW"/>
</dbReference>
<keyword evidence="6" id="KW-0067">ATP-binding</keyword>
<dbReference type="FunFam" id="3.40.50.300:FF:000356">
    <property type="entry name" value="DNA repair protein RecN"/>
    <property type="match status" value="1"/>
</dbReference>
<evidence type="ECO:0000256" key="2">
    <source>
        <dbReference type="ARBA" id="ARBA00009441"/>
    </source>
</evidence>
<dbReference type="FunFam" id="3.40.50.300:FF:000319">
    <property type="entry name" value="DNA repair protein RecN"/>
    <property type="match status" value="1"/>
</dbReference>
<dbReference type="EMBL" id="UOFD01000037">
    <property type="protein sequence ID" value="VAW51903.1"/>
    <property type="molecule type" value="Genomic_DNA"/>
</dbReference>
<proteinExistence type="inferred from homology"/>
<comment type="function">
    <text evidence="1">May be involved in recombinational repair of damaged DNA.</text>
</comment>
<evidence type="ECO:0000256" key="1">
    <source>
        <dbReference type="ARBA" id="ARBA00003618"/>
    </source>
</evidence>
<evidence type="ECO:0000256" key="9">
    <source>
        <dbReference type="SAM" id="Coils"/>
    </source>
</evidence>
<feature type="coiled-coil region" evidence="9">
    <location>
        <begin position="312"/>
        <end position="363"/>
    </location>
</feature>
<evidence type="ECO:0000313" key="11">
    <source>
        <dbReference type="EMBL" id="VAW51903.1"/>
    </source>
</evidence>
<keyword evidence="4" id="KW-0547">Nucleotide-binding</keyword>